<reference evidence="2 3" key="1">
    <citation type="submission" date="2016-10" db="EMBL/GenBank/DDBJ databases">
        <title>Genome sequence of the basidiomycete white-rot fungus Trametes pubescens.</title>
        <authorList>
            <person name="Makela M.R."/>
            <person name="Granchi Z."/>
            <person name="Peng M."/>
            <person name="De Vries R.P."/>
            <person name="Grigoriev I."/>
            <person name="Riley R."/>
            <person name="Hilden K."/>
        </authorList>
    </citation>
    <scope>NUCLEOTIDE SEQUENCE [LARGE SCALE GENOMIC DNA]</scope>
    <source>
        <strain evidence="2 3">FBCC735</strain>
    </source>
</reference>
<feature type="non-terminal residue" evidence="2">
    <location>
        <position position="270"/>
    </location>
</feature>
<evidence type="ECO:0008006" key="4">
    <source>
        <dbReference type="Google" id="ProtNLM"/>
    </source>
</evidence>
<proteinExistence type="predicted"/>
<keyword evidence="3" id="KW-1185">Reference proteome</keyword>
<protein>
    <recommendedName>
        <fullName evidence="4">BTB domain-containing protein</fullName>
    </recommendedName>
</protein>
<comment type="caution">
    <text evidence="2">The sequence shown here is derived from an EMBL/GenBank/DDBJ whole genome shotgun (WGS) entry which is preliminary data.</text>
</comment>
<dbReference type="EMBL" id="MNAD01000689">
    <property type="protein sequence ID" value="OJT11073.1"/>
    <property type="molecule type" value="Genomic_DNA"/>
</dbReference>
<dbReference type="OrthoDB" id="3036049at2759"/>
<name>A0A1M2VTY9_TRAPU</name>
<feature type="region of interest" description="Disordered" evidence="1">
    <location>
        <begin position="1"/>
        <end position="21"/>
    </location>
</feature>
<evidence type="ECO:0000313" key="2">
    <source>
        <dbReference type="EMBL" id="OJT11073.1"/>
    </source>
</evidence>
<evidence type="ECO:0000256" key="1">
    <source>
        <dbReference type="SAM" id="MobiDB-lite"/>
    </source>
</evidence>
<evidence type="ECO:0000313" key="3">
    <source>
        <dbReference type="Proteomes" id="UP000184267"/>
    </source>
</evidence>
<gene>
    <name evidence="2" type="ORF">TRAPUB_12414</name>
</gene>
<organism evidence="2 3">
    <name type="scientific">Trametes pubescens</name>
    <name type="common">White-rot fungus</name>
    <dbReference type="NCBI Taxonomy" id="154538"/>
    <lineage>
        <taxon>Eukaryota</taxon>
        <taxon>Fungi</taxon>
        <taxon>Dikarya</taxon>
        <taxon>Basidiomycota</taxon>
        <taxon>Agaricomycotina</taxon>
        <taxon>Agaricomycetes</taxon>
        <taxon>Polyporales</taxon>
        <taxon>Polyporaceae</taxon>
        <taxon>Trametes</taxon>
    </lineage>
</organism>
<dbReference type="AlphaFoldDB" id="A0A1M2VTY9"/>
<dbReference type="STRING" id="154538.A0A1M2VTY9"/>
<dbReference type="Proteomes" id="UP000184267">
    <property type="component" value="Unassembled WGS sequence"/>
</dbReference>
<accession>A0A1M2VTY9</accession>
<sequence length="270" mass="29539">MSDPQSGRKRQRTVSHTAKDNTSGSAAKLLVKRDDEFWFEDGNIVLIARDIEFRVFKGILAKHSPLFRDICRAHALHANQAEVSSYSAFAANSRISFKLVSGALAVARMSHKYQMHDMLALAVQHLKRAFPDTFHEQVEKPLCCIPSPSSGALAIGAVNLARLIDEPSLLPTALYACCALKSADLLKGLVHEDGSVEHLALEDLGRCLDACGRLAEKILVLATRIFELSVSKECAAQDTCREALEMMLSGVGQDSDMFADPDVLSPWMDA</sequence>